<protein>
    <submittedName>
        <fullName evidence="1">Uncharacterized protein</fullName>
    </submittedName>
</protein>
<dbReference type="OrthoDB" id="8452811at2"/>
<evidence type="ECO:0000313" key="2">
    <source>
        <dbReference type="Proteomes" id="UP000287687"/>
    </source>
</evidence>
<comment type="caution">
    <text evidence="1">The sequence shown here is derived from an EMBL/GenBank/DDBJ whole genome shotgun (WGS) entry which is preliminary data.</text>
</comment>
<evidence type="ECO:0000313" key="1">
    <source>
        <dbReference type="EMBL" id="RWX74891.1"/>
    </source>
</evidence>
<sequence>MTRPFETMEKFAVLCAQGARQFGDDPAAIATYIEGEIRRLPEPERRELRQTLSLIISKADIRSQ</sequence>
<keyword evidence="2" id="KW-1185">Reference proteome</keyword>
<dbReference type="EMBL" id="SBIP01000006">
    <property type="protein sequence ID" value="RWX74891.1"/>
    <property type="molecule type" value="Genomic_DNA"/>
</dbReference>
<organism evidence="1 2">
    <name type="scientific">Neorhizobium lilium</name>
    <dbReference type="NCBI Taxonomy" id="2503024"/>
    <lineage>
        <taxon>Bacteria</taxon>
        <taxon>Pseudomonadati</taxon>
        <taxon>Pseudomonadota</taxon>
        <taxon>Alphaproteobacteria</taxon>
        <taxon>Hyphomicrobiales</taxon>
        <taxon>Rhizobiaceae</taxon>
        <taxon>Rhizobium/Agrobacterium group</taxon>
        <taxon>Neorhizobium</taxon>
    </lineage>
</organism>
<name>A0A3S3S9S1_9HYPH</name>
<reference evidence="1 2" key="1">
    <citation type="submission" date="2019-01" db="EMBL/GenBank/DDBJ databases">
        <title>The draft genome of Rhizobium sp. 24NR.</title>
        <authorList>
            <person name="Liu L."/>
            <person name="Liang L."/>
            <person name="Shi S."/>
            <person name="Xu L."/>
            <person name="Wang X."/>
            <person name="Li L."/>
            <person name="Zhang X."/>
        </authorList>
    </citation>
    <scope>NUCLEOTIDE SEQUENCE [LARGE SCALE GENOMIC DNA]</scope>
    <source>
        <strain evidence="1 2">24NR</strain>
    </source>
</reference>
<proteinExistence type="predicted"/>
<dbReference type="AlphaFoldDB" id="A0A3S3S9S1"/>
<gene>
    <name evidence="1" type="ORF">EPK99_23690</name>
</gene>
<accession>A0A3S3S9S1</accession>
<dbReference type="Proteomes" id="UP000287687">
    <property type="component" value="Unassembled WGS sequence"/>
</dbReference>